<dbReference type="AlphaFoldDB" id="X1H305"/>
<proteinExistence type="predicted"/>
<reference evidence="1" key="1">
    <citation type="journal article" date="2014" name="Front. Microbiol.">
        <title>High frequency of phylogenetically diverse reductive dehalogenase-homologous genes in deep subseafloor sedimentary metagenomes.</title>
        <authorList>
            <person name="Kawai M."/>
            <person name="Futagami T."/>
            <person name="Toyoda A."/>
            <person name="Takaki Y."/>
            <person name="Nishi S."/>
            <person name="Hori S."/>
            <person name="Arai W."/>
            <person name="Tsubouchi T."/>
            <person name="Morono Y."/>
            <person name="Uchiyama I."/>
            <person name="Ito T."/>
            <person name="Fujiyama A."/>
            <person name="Inagaki F."/>
            <person name="Takami H."/>
        </authorList>
    </citation>
    <scope>NUCLEOTIDE SEQUENCE</scope>
    <source>
        <strain evidence="1">Expedition CK06-06</strain>
    </source>
</reference>
<dbReference type="SUPFAM" id="SSF52141">
    <property type="entry name" value="Uracil-DNA glycosylase-like"/>
    <property type="match status" value="1"/>
</dbReference>
<dbReference type="EMBL" id="BARU01015047">
    <property type="protein sequence ID" value="GAH39663.1"/>
    <property type="molecule type" value="Genomic_DNA"/>
</dbReference>
<comment type="caution">
    <text evidence="1">The sequence shown here is derived from an EMBL/GenBank/DDBJ whole genome shotgun (WGS) entry which is preliminary data.</text>
</comment>
<protein>
    <submittedName>
        <fullName evidence="1">Uncharacterized protein</fullName>
    </submittedName>
</protein>
<evidence type="ECO:0000313" key="1">
    <source>
        <dbReference type="EMBL" id="GAH39663.1"/>
    </source>
</evidence>
<accession>X1H305</accession>
<sequence>SCTRFPCPDVRHDGYVIPGVSLDPQLISMLMISEAAPANPSDYFYASGVAAYERTSVEAFMQAGVDMDSFSELLGIGIYMTSAVKCAKTGYGIKAGTINECSSILEKEIGLFPNIQVIMLMGD</sequence>
<feature type="non-terminal residue" evidence="1">
    <location>
        <position position="123"/>
    </location>
</feature>
<organism evidence="1">
    <name type="scientific">marine sediment metagenome</name>
    <dbReference type="NCBI Taxonomy" id="412755"/>
    <lineage>
        <taxon>unclassified sequences</taxon>
        <taxon>metagenomes</taxon>
        <taxon>ecological metagenomes</taxon>
    </lineage>
</organism>
<dbReference type="Gene3D" id="3.40.470.10">
    <property type="entry name" value="Uracil-DNA glycosylase-like domain"/>
    <property type="match status" value="1"/>
</dbReference>
<gene>
    <name evidence="1" type="ORF">S03H2_26151</name>
</gene>
<feature type="non-terminal residue" evidence="1">
    <location>
        <position position="1"/>
    </location>
</feature>
<dbReference type="InterPro" id="IPR036895">
    <property type="entry name" value="Uracil-DNA_glycosylase-like_sf"/>
</dbReference>
<name>X1H305_9ZZZZ</name>